<evidence type="ECO:0000313" key="2">
    <source>
        <dbReference type="EMBL" id="KAH0898916.1"/>
    </source>
</evidence>
<feature type="non-terminal residue" evidence="2">
    <location>
        <position position="1"/>
    </location>
</feature>
<feature type="non-terminal residue" evidence="2">
    <location>
        <position position="308"/>
    </location>
</feature>
<proteinExistence type="predicted"/>
<feature type="compositionally biased region" description="Polar residues" evidence="1">
    <location>
        <begin position="94"/>
        <end position="103"/>
    </location>
</feature>
<accession>A0ABQ8B289</accession>
<comment type="caution">
    <text evidence="2">The sequence shown here is derived from an EMBL/GenBank/DDBJ whole genome shotgun (WGS) entry which is preliminary data.</text>
</comment>
<dbReference type="Proteomes" id="UP000824890">
    <property type="component" value="Unassembled WGS sequence"/>
</dbReference>
<name>A0ABQ8B289_BRANA</name>
<sequence>YDEDYREEEIIEYPGLNMEETRVLKTSYETRVEISIDGNHKPLIDTYHETESDARAKDDADFGYLRPNEFGIFRDSEGQARALHGRAIHISKDASGTGNLFSQQDKREDPTSIDRTCQPSIDSLYEYGNRAYNHRGNRRFQWEERDEYGIYRDEHGNARFVEGRIIHVSREDIREILERARMDGNTHICLPEYAEKFTRTMPKPDTYNRAEIDDMVHGNYRAQEMSMNDYYKRLNDVYYPIDNNITMLTARMNELKEEIDIIRRQSEIRAKEYPSIDDHTRPSIDANHTSFKGRLVTVKLLEDKLDEI</sequence>
<evidence type="ECO:0000256" key="1">
    <source>
        <dbReference type="SAM" id="MobiDB-lite"/>
    </source>
</evidence>
<protein>
    <submittedName>
        <fullName evidence="2">Uncharacterized protein</fullName>
    </submittedName>
</protein>
<dbReference type="EMBL" id="JAGKQM010000012">
    <property type="protein sequence ID" value="KAH0898916.1"/>
    <property type="molecule type" value="Genomic_DNA"/>
</dbReference>
<keyword evidence="3" id="KW-1185">Reference proteome</keyword>
<evidence type="ECO:0000313" key="3">
    <source>
        <dbReference type="Proteomes" id="UP000824890"/>
    </source>
</evidence>
<feature type="region of interest" description="Disordered" evidence="1">
    <location>
        <begin position="94"/>
        <end position="114"/>
    </location>
</feature>
<reference evidence="2 3" key="1">
    <citation type="submission" date="2021-05" db="EMBL/GenBank/DDBJ databases">
        <title>Genome Assembly of Synthetic Allotetraploid Brassica napus Reveals Homoeologous Exchanges between Subgenomes.</title>
        <authorList>
            <person name="Davis J.T."/>
        </authorList>
    </citation>
    <scope>NUCLEOTIDE SEQUENCE [LARGE SCALE GENOMIC DNA]</scope>
    <source>
        <strain evidence="3">cv. Da-Ae</strain>
        <tissue evidence="2">Seedling</tissue>
    </source>
</reference>
<organism evidence="2 3">
    <name type="scientific">Brassica napus</name>
    <name type="common">Rape</name>
    <dbReference type="NCBI Taxonomy" id="3708"/>
    <lineage>
        <taxon>Eukaryota</taxon>
        <taxon>Viridiplantae</taxon>
        <taxon>Streptophyta</taxon>
        <taxon>Embryophyta</taxon>
        <taxon>Tracheophyta</taxon>
        <taxon>Spermatophyta</taxon>
        <taxon>Magnoliopsida</taxon>
        <taxon>eudicotyledons</taxon>
        <taxon>Gunneridae</taxon>
        <taxon>Pentapetalae</taxon>
        <taxon>rosids</taxon>
        <taxon>malvids</taxon>
        <taxon>Brassicales</taxon>
        <taxon>Brassicaceae</taxon>
        <taxon>Brassiceae</taxon>
        <taxon>Brassica</taxon>
    </lineage>
</organism>
<gene>
    <name evidence="2" type="ORF">HID58_048484</name>
</gene>